<dbReference type="Proteomes" id="UP001229952">
    <property type="component" value="Chromosome"/>
</dbReference>
<reference evidence="2 3" key="1">
    <citation type="submission" date="2023-03" db="EMBL/GenBank/DDBJ databases">
        <title>Isolation and description of six Streptomyces strains from soil environments, able to metabolize different microbial glucans.</title>
        <authorList>
            <person name="Widen T."/>
            <person name="Larsbrink J."/>
        </authorList>
    </citation>
    <scope>NUCLEOTIDE SEQUENCE [LARGE SCALE GENOMIC DNA]</scope>
    <source>
        <strain evidence="2 3">Mut2</strain>
    </source>
</reference>
<dbReference type="InterPro" id="IPR025646">
    <property type="entry name" value="DUF4350"/>
</dbReference>
<feature type="domain" description="DUF4350" evidence="1">
    <location>
        <begin position="54"/>
        <end position="228"/>
    </location>
</feature>
<protein>
    <submittedName>
        <fullName evidence="2">DUF4350 domain-containing protein</fullName>
    </submittedName>
</protein>
<proteinExistence type="predicted"/>
<dbReference type="Pfam" id="PF14258">
    <property type="entry name" value="DUF4350"/>
    <property type="match status" value="1"/>
</dbReference>
<evidence type="ECO:0000313" key="3">
    <source>
        <dbReference type="Proteomes" id="UP001229952"/>
    </source>
</evidence>
<sequence>MTVVTTPSSSASPTPRQVWIRTRGLLLAVLVLVAAGVALAATHSGDRHGRLDPRSADRYGSRAVAELLKDRGVSVRVVTTLQDATSAAGPDTTLLVAAPNLLTPVQQNKLRTATTDAAGRTVLIAAGPPSVGTLAPGVRAESSAPVTTRAPRCSLDAARRAGDVETGGFRYASDSLDTLACYPADGLPSLLLLRQPAAGDTVLLGSPDILYNDRLDNQGNASLTLQLLGSHPHLVWYLPSLADSHAASSGGNNDGGAGDESAGGESSFLGLIPSGWLWGTLQLTIAAVLAAVWRARRLGPVIAERLPVAIRASESTEGRARLHRKTNARDRAAASLRHASRTRIAPLVGVSPRDAHSPVTLLPAVSARLSTTDSGLRELIFGPAPSDDAALVLLADQLDSLEREVRTS</sequence>
<organism evidence="2 3">
    <name type="scientific">Streptomyces laculatispora</name>
    <dbReference type="NCBI Taxonomy" id="887464"/>
    <lineage>
        <taxon>Bacteria</taxon>
        <taxon>Bacillati</taxon>
        <taxon>Actinomycetota</taxon>
        <taxon>Actinomycetes</taxon>
        <taxon>Kitasatosporales</taxon>
        <taxon>Streptomycetaceae</taxon>
        <taxon>Streptomyces</taxon>
    </lineage>
</organism>
<evidence type="ECO:0000313" key="2">
    <source>
        <dbReference type="EMBL" id="WLQ42757.1"/>
    </source>
</evidence>
<dbReference type="RefSeq" id="WP_306090416.1">
    <property type="nucleotide sequence ID" value="NZ_CP120992.1"/>
</dbReference>
<keyword evidence="3" id="KW-1185">Reference proteome</keyword>
<name>A0ABY9I7A8_9ACTN</name>
<evidence type="ECO:0000259" key="1">
    <source>
        <dbReference type="Pfam" id="PF14258"/>
    </source>
</evidence>
<dbReference type="EMBL" id="CP120992">
    <property type="protein sequence ID" value="WLQ42757.1"/>
    <property type="molecule type" value="Genomic_DNA"/>
</dbReference>
<accession>A0ABY9I7A8</accession>
<gene>
    <name evidence="2" type="ORF">P8A22_24175</name>
</gene>